<dbReference type="OrthoDB" id="421951at2759"/>
<name>A0A9J5XM29_SOLCO</name>
<sequence length="142" mass="16242">MGLLTHKLERREIASGDHIYIWKIVFTYSHHGYFVDLLEMSLISENVGQHFVVSSRSTGKLFNASMICVITKGCSLMLTTSIIMALTCVEEGGSPNVDELFFLDMWQELGFQDEMDLRLEINKIDLFICEAQNNYSTQMTMN</sequence>
<accession>A0A9J5XM29</accession>
<evidence type="ECO:0000313" key="1">
    <source>
        <dbReference type="EMBL" id="KAG5588372.1"/>
    </source>
</evidence>
<dbReference type="EMBL" id="JACXVP010000009">
    <property type="protein sequence ID" value="KAG5588372.1"/>
    <property type="molecule type" value="Genomic_DNA"/>
</dbReference>
<comment type="caution">
    <text evidence="1">The sequence shown here is derived from an EMBL/GenBank/DDBJ whole genome shotgun (WGS) entry which is preliminary data.</text>
</comment>
<dbReference type="AlphaFoldDB" id="A0A9J5XM29"/>
<protein>
    <submittedName>
        <fullName evidence="1">Uncharacterized protein</fullName>
    </submittedName>
</protein>
<gene>
    <name evidence="1" type="ORF">H5410_048806</name>
</gene>
<keyword evidence="2" id="KW-1185">Reference proteome</keyword>
<reference evidence="1 2" key="1">
    <citation type="submission" date="2020-09" db="EMBL/GenBank/DDBJ databases">
        <title>De no assembly of potato wild relative species, Solanum commersonii.</title>
        <authorList>
            <person name="Cho K."/>
        </authorList>
    </citation>
    <scope>NUCLEOTIDE SEQUENCE [LARGE SCALE GENOMIC DNA]</scope>
    <source>
        <strain evidence="1">LZ3.2</strain>
        <tissue evidence="1">Leaf</tissue>
    </source>
</reference>
<proteinExistence type="predicted"/>
<evidence type="ECO:0000313" key="2">
    <source>
        <dbReference type="Proteomes" id="UP000824120"/>
    </source>
</evidence>
<dbReference type="Proteomes" id="UP000824120">
    <property type="component" value="Chromosome 9"/>
</dbReference>
<organism evidence="1 2">
    <name type="scientific">Solanum commersonii</name>
    <name type="common">Commerson's wild potato</name>
    <name type="synonym">Commerson's nightshade</name>
    <dbReference type="NCBI Taxonomy" id="4109"/>
    <lineage>
        <taxon>Eukaryota</taxon>
        <taxon>Viridiplantae</taxon>
        <taxon>Streptophyta</taxon>
        <taxon>Embryophyta</taxon>
        <taxon>Tracheophyta</taxon>
        <taxon>Spermatophyta</taxon>
        <taxon>Magnoliopsida</taxon>
        <taxon>eudicotyledons</taxon>
        <taxon>Gunneridae</taxon>
        <taxon>Pentapetalae</taxon>
        <taxon>asterids</taxon>
        <taxon>lamiids</taxon>
        <taxon>Solanales</taxon>
        <taxon>Solanaceae</taxon>
        <taxon>Solanoideae</taxon>
        <taxon>Solaneae</taxon>
        <taxon>Solanum</taxon>
    </lineage>
</organism>